<evidence type="ECO:0000256" key="1">
    <source>
        <dbReference type="PROSITE-ProRule" id="PRU00339"/>
    </source>
</evidence>
<reference evidence="2 3" key="1">
    <citation type="submission" date="2015-09" db="EMBL/GenBank/DDBJ databases">
        <authorList>
            <consortium name="Swine Surveillance"/>
        </authorList>
    </citation>
    <scope>NUCLEOTIDE SEQUENCE [LARGE SCALE GENOMIC DNA]</scope>
    <source>
        <strain evidence="2 3">CECT 7557</strain>
    </source>
</reference>
<dbReference type="EMBL" id="CYSD01000012">
    <property type="protein sequence ID" value="CUH75544.1"/>
    <property type="molecule type" value="Genomic_DNA"/>
</dbReference>
<dbReference type="InterPro" id="IPR019734">
    <property type="entry name" value="TPR_rpt"/>
</dbReference>
<dbReference type="STRING" id="928856.SAMN04488049_103345"/>
<dbReference type="PROSITE" id="PS50005">
    <property type="entry name" value="TPR"/>
    <property type="match status" value="2"/>
</dbReference>
<dbReference type="InterPro" id="IPR011990">
    <property type="entry name" value="TPR-like_helical_dom_sf"/>
</dbReference>
<feature type="repeat" description="TPR" evidence="1">
    <location>
        <begin position="58"/>
        <end position="91"/>
    </location>
</feature>
<keyword evidence="2" id="KW-0675">Receptor</keyword>
<dbReference type="Gene3D" id="1.25.40.10">
    <property type="entry name" value="Tetratricopeptide repeat domain"/>
    <property type="match status" value="1"/>
</dbReference>
<dbReference type="SUPFAM" id="SSF48452">
    <property type="entry name" value="TPR-like"/>
    <property type="match status" value="1"/>
</dbReference>
<evidence type="ECO:0000313" key="3">
    <source>
        <dbReference type="Proteomes" id="UP000052022"/>
    </source>
</evidence>
<protein>
    <submittedName>
        <fullName evidence="2">Bacteriophage N4 receptor, outer membrane subunit</fullName>
    </submittedName>
</protein>
<organism evidence="2 3">
    <name type="scientific">Tritonibacter multivorans</name>
    <dbReference type="NCBI Taxonomy" id="928856"/>
    <lineage>
        <taxon>Bacteria</taxon>
        <taxon>Pseudomonadati</taxon>
        <taxon>Pseudomonadota</taxon>
        <taxon>Alphaproteobacteria</taxon>
        <taxon>Rhodobacterales</taxon>
        <taxon>Paracoccaceae</taxon>
        <taxon>Tritonibacter</taxon>
    </lineage>
</organism>
<evidence type="ECO:0000313" key="2">
    <source>
        <dbReference type="EMBL" id="CUH75544.1"/>
    </source>
</evidence>
<dbReference type="SMART" id="SM00028">
    <property type="entry name" value="TPR"/>
    <property type="match status" value="2"/>
</dbReference>
<sequence length="146" mass="15878">MAAGEYELALDAFTRAYLEEGPKPEVFSSLGSANLSLGRLGQAEDLLRRAVDMEPDWPEALNNLGLALLQQGKAAEAEQYLRRAYALDNGESDAIRDNLRRALEMLENSDHTDADGTAYNLVQYGGGVYRIQSATGASAQEAEQQP</sequence>
<keyword evidence="3" id="KW-1185">Reference proteome</keyword>
<gene>
    <name evidence="2" type="ORF">TRM7557_00440</name>
</gene>
<name>A0A0P1G1U1_9RHOB</name>
<dbReference type="Proteomes" id="UP000052022">
    <property type="component" value="Unassembled WGS sequence"/>
</dbReference>
<accession>A0A0P1G1U1</accession>
<proteinExistence type="predicted"/>
<keyword evidence="1" id="KW-0802">TPR repeat</keyword>
<dbReference type="AlphaFoldDB" id="A0A0P1G1U1"/>
<feature type="repeat" description="TPR" evidence="1">
    <location>
        <begin position="24"/>
        <end position="57"/>
    </location>
</feature>
<dbReference type="Pfam" id="PF13432">
    <property type="entry name" value="TPR_16"/>
    <property type="match status" value="1"/>
</dbReference>